<feature type="transmembrane region" description="Helical" evidence="15">
    <location>
        <begin position="422"/>
        <end position="440"/>
    </location>
</feature>
<dbReference type="EMBL" id="CACRSL010000003">
    <property type="protein sequence ID" value="VYS85509.1"/>
    <property type="molecule type" value="Genomic_DNA"/>
</dbReference>
<dbReference type="InterPro" id="IPR048279">
    <property type="entry name" value="MdtK-like"/>
</dbReference>
<feature type="transmembrane region" description="Helical" evidence="15">
    <location>
        <begin position="394"/>
        <end position="416"/>
    </location>
</feature>
<evidence type="ECO:0000256" key="1">
    <source>
        <dbReference type="ARBA" id="ARBA00003408"/>
    </source>
</evidence>
<feature type="transmembrane region" description="Helical" evidence="15">
    <location>
        <begin position="282"/>
        <end position="307"/>
    </location>
</feature>
<feature type="transmembrane region" description="Helical" evidence="15">
    <location>
        <begin position="52"/>
        <end position="80"/>
    </location>
</feature>
<keyword evidence="11" id="KW-0406">Ion transport</keyword>
<evidence type="ECO:0000256" key="9">
    <source>
        <dbReference type="ARBA" id="ARBA00022692"/>
    </source>
</evidence>
<protein>
    <recommendedName>
        <fullName evidence="5">Multidrug export protein MepA</fullName>
    </recommendedName>
    <alternativeName>
        <fullName evidence="14">Multidrug-efflux transporter</fullName>
    </alternativeName>
    <alternativeName>
        <fullName evidence="4">Probable multidrug resistance protein NorM</fullName>
    </alternativeName>
</protein>
<feature type="transmembrane region" description="Helical" evidence="15">
    <location>
        <begin position="92"/>
        <end position="118"/>
    </location>
</feature>
<organism evidence="16">
    <name type="scientific">uncultured Anaerotruncus sp</name>
    <dbReference type="NCBI Taxonomy" id="905011"/>
    <lineage>
        <taxon>Bacteria</taxon>
        <taxon>Bacillati</taxon>
        <taxon>Bacillota</taxon>
        <taxon>Clostridia</taxon>
        <taxon>Eubacteriales</taxon>
        <taxon>Oscillospiraceae</taxon>
        <taxon>Anaerotruncus</taxon>
        <taxon>environmental samples</taxon>
    </lineage>
</organism>
<dbReference type="GO" id="GO:0042910">
    <property type="term" value="F:xenobiotic transmembrane transporter activity"/>
    <property type="evidence" value="ECO:0007669"/>
    <property type="project" value="InterPro"/>
</dbReference>
<name>A0A6N2RYH2_9FIRM</name>
<evidence type="ECO:0000256" key="13">
    <source>
        <dbReference type="ARBA" id="ARBA00023251"/>
    </source>
</evidence>
<sequence length="465" mass="49786">MENRESYILGEMKISKAFWTLALPAILTMIAKSVYSAVDTMYIGFLGNNAALAAVGIVSPLLVLLQSFETVLSQGICVLVGRKLGEGKKEEADSIVSTTLATSIGFGIFFCCVSFLCMDPLLKLFGASAEVLPYARQYGVWVFVSILFTMPAACLNNAARGESAVKVASNSILIGTLLNVILDPIFIFDFGLGLGVAGASIATTISQAVSLLCVASYYIRGKSLVKIRFSAVHHHKAMYRNLVSIGLPMAVFQSLISGASAFTNSAMAGLPDGDIYITAYSVIQKLVIIVTFIFLGLIQGLQPILAFSAGAKNGKRFREGLAYSAKMLVLVALSISAACFFSGKWIMSLFSPDPSVTQAGELLLRSQTIFCAMFAMSFLIMVAFQALGKGVQGIIIAISRQGLLYIPLVTILPRFFGFNGVLAAQPIADLLSLILVACMFPQLKRLTHQLEAEKLPEGSQPETGK</sequence>
<evidence type="ECO:0000256" key="14">
    <source>
        <dbReference type="ARBA" id="ARBA00031636"/>
    </source>
</evidence>
<evidence type="ECO:0000256" key="3">
    <source>
        <dbReference type="ARBA" id="ARBA00008417"/>
    </source>
</evidence>
<dbReference type="InterPro" id="IPR045070">
    <property type="entry name" value="MATE_MepA-like"/>
</dbReference>
<evidence type="ECO:0000313" key="16">
    <source>
        <dbReference type="EMBL" id="VYS85509.1"/>
    </source>
</evidence>
<evidence type="ECO:0000256" key="10">
    <source>
        <dbReference type="ARBA" id="ARBA00022989"/>
    </source>
</evidence>
<evidence type="ECO:0000256" key="15">
    <source>
        <dbReference type="SAM" id="Phobius"/>
    </source>
</evidence>
<dbReference type="Pfam" id="PF01554">
    <property type="entry name" value="MatE"/>
    <property type="match status" value="2"/>
</dbReference>
<dbReference type="InterPro" id="IPR050222">
    <property type="entry name" value="MATE_MdtK"/>
</dbReference>
<dbReference type="GO" id="GO:0006811">
    <property type="term" value="P:monoatomic ion transport"/>
    <property type="evidence" value="ECO:0007669"/>
    <property type="project" value="UniProtKB-KW"/>
</dbReference>
<evidence type="ECO:0000256" key="7">
    <source>
        <dbReference type="ARBA" id="ARBA00022449"/>
    </source>
</evidence>
<dbReference type="CDD" id="cd13143">
    <property type="entry name" value="MATE_MepA_like"/>
    <property type="match status" value="1"/>
</dbReference>
<dbReference type="GO" id="GO:0005886">
    <property type="term" value="C:plasma membrane"/>
    <property type="evidence" value="ECO:0007669"/>
    <property type="project" value="UniProtKB-SubCell"/>
</dbReference>
<dbReference type="PANTHER" id="PTHR43298:SF2">
    <property type="entry name" value="FMN_FAD EXPORTER YEEO-RELATED"/>
    <property type="match status" value="1"/>
</dbReference>
<feature type="transmembrane region" description="Helical" evidence="15">
    <location>
        <begin position="367"/>
        <end position="387"/>
    </location>
</feature>
<keyword evidence="13" id="KW-0046">Antibiotic resistance</keyword>
<accession>A0A6N2RYH2</accession>
<keyword evidence="8" id="KW-1003">Cell membrane</keyword>
<keyword evidence="12 15" id="KW-0472">Membrane</keyword>
<proteinExistence type="inferred from homology"/>
<comment type="function">
    <text evidence="1">Multidrug efflux pump.</text>
</comment>
<comment type="similarity">
    <text evidence="3">Belongs to the multi antimicrobial extrusion (MATE) (TC 2.A.66.1) family. MepA subfamily.</text>
</comment>
<feature type="transmembrane region" description="Helical" evidence="15">
    <location>
        <begin position="138"/>
        <end position="155"/>
    </location>
</feature>
<feature type="transmembrane region" description="Helical" evidence="15">
    <location>
        <begin position="194"/>
        <end position="219"/>
    </location>
</feature>
<gene>
    <name evidence="16" type="primary">mepA_1</name>
    <name evidence="16" type="ORF">AULFYP135_00647</name>
</gene>
<evidence type="ECO:0000256" key="8">
    <source>
        <dbReference type="ARBA" id="ARBA00022475"/>
    </source>
</evidence>
<reference evidence="16" key="1">
    <citation type="submission" date="2019-11" db="EMBL/GenBank/DDBJ databases">
        <authorList>
            <person name="Feng L."/>
        </authorList>
    </citation>
    <scope>NUCLEOTIDE SEQUENCE</scope>
    <source>
        <strain evidence="16">AundefinedLFYP135</strain>
    </source>
</reference>
<dbReference type="InterPro" id="IPR002528">
    <property type="entry name" value="MATE_fam"/>
</dbReference>
<keyword evidence="10 15" id="KW-1133">Transmembrane helix</keyword>
<dbReference type="GO" id="GO:0015297">
    <property type="term" value="F:antiporter activity"/>
    <property type="evidence" value="ECO:0007669"/>
    <property type="project" value="UniProtKB-KW"/>
</dbReference>
<keyword evidence="7" id="KW-0050">Antiport</keyword>
<evidence type="ECO:0000256" key="11">
    <source>
        <dbReference type="ARBA" id="ARBA00023065"/>
    </source>
</evidence>
<dbReference type="PANTHER" id="PTHR43298">
    <property type="entry name" value="MULTIDRUG RESISTANCE PROTEIN NORM-RELATED"/>
    <property type="match status" value="1"/>
</dbReference>
<feature type="transmembrane region" description="Helical" evidence="15">
    <location>
        <begin position="328"/>
        <end position="347"/>
    </location>
</feature>
<evidence type="ECO:0000256" key="5">
    <source>
        <dbReference type="ARBA" id="ARBA00022106"/>
    </source>
</evidence>
<evidence type="ECO:0000256" key="12">
    <source>
        <dbReference type="ARBA" id="ARBA00023136"/>
    </source>
</evidence>
<keyword evidence="6" id="KW-0813">Transport</keyword>
<dbReference type="GO" id="GO:0046677">
    <property type="term" value="P:response to antibiotic"/>
    <property type="evidence" value="ECO:0007669"/>
    <property type="project" value="UniProtKB-KW"/>
</dbReference>
<feature type="transmembrane region" description="Helical" evidence="15">
    <location>
        <begin position="167"/>
        <end position="188"/>
    </location>
</feature>
<keyword evidence="9 15" id="KW-0812">Transmembrane</keyword>
<comment type="subcellular location">
    <subcellularLocation>
        <location evidence="2">Cell membrane</location>
        <topology evidence="2">Multi-pass membrane protein</topology>
    </subcellularLocation>
</comment>
<feature type="transmembrane region" description="Helical" evidence="15">
    <location>
        <begin position="239"/>
        <end position="262"/>
    </location>
</feature>
<evidence type="ECO:0000256" key="4">
    <source>
        <dbReference type="ARBA" id="ARBA00020268"/>
    </source>
</evidence>
<dbReference type="PIRSF" id="PIRSF006603">
    <property type="entry name" value="DinF"/>
    <property type="match status" value="1"/>
</dbReference>
<dbReference type="NCBIfam" id="TIGR00797">
    <property type="entry name" value="matE"/>
    <property type="match status" value="1"/>
</dbReference>
<evidence type="ECO:0000256" key="2">
    <source>
        <dbReference type="ARBA" id="ARBA00004651"/>
    </source>
</evidence>
<dbReference type="AlphaFoldDB" id="A0A6N2RYH2"/>
<evidence type="ECO:0000256" key="6">
    <source>
        <dbReference type="ARBA" id="ARBA00022448"/>
    </source>
</evidence>